<dbReference type="InterPro" id="IPR036640">
    <property type="entry name" value="ABC1_TM_sf"/>
</dbReference>
<dbReference type="InterPro" id="IPR027417">
    <property type="entry name" value="P-loop_NTPase"/>
</dbReference>
<dbReference type="CDD" id="cd18604">
    <property type="entry name" value="ABC_6TM_VMR1_D2_like"/>
    <property type="match status" value="1"/>
</dbReference>
<feature type="transmembrane region" description="Helical" evidence="10">
    <location>
        <begin position="295"/>
        <end position="316"/>
    </location>
</feature>
<dbReference type="CDD" id="cd03250">
    <property type="entry name" value="ABCC_MRP_domain1"/>
    <property type="match status" value="1"/>
</dbReference>
<name>A0A8E2DNL1_9APHY</name>
<dbReference type="SUPFAM" id="SSF52540">
    <property type="entry name" value="P-loop containing nucleoside triphosphate hydrolases"/>
    <property type="match status" value="2"/>
</dbReference>
<feature type="transmembrane region" description="Helical" evidence="10">
    <location>
        <begin position="127"/>
        <end position="145"/>
    </location>
</feature>
<feature type="transmembrane region" description="Helical" evidence="10">
    <location>
        <begin position="97"/>
        <end position="120"/>
    </location>
</feature>
<keyword evidence="14" id="KW-1185">Reference proteome</keyword>
<evidence type="ECO:0000256" key="10">
    <source>
        <dbReference type="SAM" id="Phobius"/>
    </source>
</evidence>
<organism evidence="13 14">
    <name type="scientific">Obba rivulosa</name>
    <dbReference type="NCBI Taxonomy" id="1052685"/>
    <lineage>
        <taxon>Eukaryota</taxon>
        <taxon>Fungi</taxon>
        <taxon>Dikarya</taxon>
        <taxon>Basidiomycota</taxon>
        <taxon>Agaricomycotina</taxon>
        <taxon>Agaricomycetes</taxon>
        <taxon>Polyporales</taxon>
        <taxon>Gelatoporiaceae</taxon>
        <taxon>Obba</taxon>
    </lineage>
</organism>
<feature type="transmembrane region" description="Helical" evidence="10">
    <location>
        <begin position="60"/>
        <end position="85"/>
    </location>
</feature>
<gene>
    <name evidence="13" type="ORF">OBBRIDRAFT_812797</name>
</gene>
<dbReference type="SUPFAM" id="SSF90123">
    <property type="entry name" value="ABC transporter transmembrane region"/>
    <property type="match status" value="2"/>
</dbReference>
<evidence type="ECO:0000256" key="6">
    <source>
        <dbReference type="ARBA" id="ARBA00022840"/>
    </source>
</evidence>
<evidence type="ECO:0000256" key="5">
    <source>
        <dbReference type="ARBA" id="ARBA00022741"/>
    </source>
</evidence>
<protein>
    <recommendedName>
        <fullName evidence="15">P-loop containing nucleoside triphosphate hydrolase protein</fullName>
    </recommendedName>
</protein>
<dbReference type="InterPro" id="IPR003593">
    <property type="entry name" value="AAA+_ATPase"/>
</dbReference>
<feature type="domain" description="ABC transporter" evidence="11">
    <location>
        <begin position="651"/>
        <end position="887"/>
    </location>
</feature>
<dbReference type="OrthoDB" id="6500128at2759"/>
<dbReference type="Pfam" id="PF00005">
    <property type="entry name" value="ABC_tran"/>
    <property type="match status" value="2"/>
</dbReference>
<sequence length="1471" mass="164474">MQTPSHASIALVPVCVAAVSGVLLTLQLILRSKSSRSLLEFVDTDEDVGESYIEFYTKRLGGLTILTFGIARLLCCLALLALTLFSAAYFKDELCQSWLYLSLCGTYAYTLILGLLSIFSDTQTNRLARKHIAVVLLVTWGTYMYRDVWPLATYTLTPVDAAEGWLLWIKFALLSVAAVVVPLLSPRRHVSINPKSLAEPNPEQTASLLSMALFSYVDSMIAKAQGRVHLPLDEMPPTADYDMAEHLAKKSHPYLDPLQNNKERHLFWSLLRIFRNVHSYLETDGHDAVVRPWVWISWLFLGPAVGAITSQLYLFVMMRVGIRIQAIIISLVFDHALRMRVAVEDDEALEAEAASNPSVSVTPDAGSISERASVVGEVSVNALESSSETVASDAGTHSGPAEGEDKQNAKSPEGIQTPAPAARERTRNLVGKLNNLVTVDAETISTAGDFLSLFLVIPLQTALSIWFLYTILGWRDSEREHEEGWDDMRKCPVLVLNFEQTDARIQTVTESMSYPYCKCVPPNSHRLPAMQIIRMIKVFGWERLTTKNISEKCEEELAYIKQSKMIYLVLHLVNWTIQLMTMLITYAIYVNIYTGLVFDVLRGQLYTISTLLRQLVQGKISLDRISDFLRKTELLDQFSTTPSEAVLSCPDNLSGVIGIRQAAFTWNKIMTRGGPGRVNLILGPTASGKTSLLMALLGEMHCVPLGPDSFVSLPRDRGVAYAAQESWVQNDTIRDNILFTNPYNEERYHKVIHQCALERDLSLFDAGDQTEVGERGITLSRCYVLTPQLLQARITLARAIYSSAEILLLDDVFSALDVHTTNWIVDKCFAGDLVRGRTVILVTHNVALTRRIAHFVVSMSSNGRIASRGTMEKALTEDAKLLTQLAEETTQVAKTQHDVEQSDMDARDGESKKGTLVVEEEVAVGHVGWSALKLYLSSVGGTRPYLFWSFCLGAYFLSDLTMIVQSWFLGYWAQQYEDSSQDEVNVAFYLGIYTVLLLLLVVLYGFGFMTYVYGSLRTSRKIHQDLITSVLTTTLRWLDKTPTSRILARCTQDIDKIDGRLMFYFWYLIEETTMMSIRFCAIIAFSPLFVIPGTIITVLGGWCGQLYMKAQLCVKREMSNANAPMLGHFGAAIDGLTSIRAYGAQDAFRQEIFRRINRYTRVSVSYYDLERWVSLRLDALGGLFAASLAAYLVYGRNMRASNTGFSLAMAVDFSGMILWWIRIFNTLERIYQYLMIEHEPEPSKDGIPPAYWPSSGALSVERFSAKYSPDGPLVLQDISFEVQSGERVGIVGRTGSGKSSLTLALPRCIITEGKPELLKGNLRRNLDPFEQYDDAVLNDALRTAGFFSLHSESDGDRLSLDSQIASRGSNLSVGQRQIIALARAIVRQSRLLILDEDFTTDADIQRSLRDGLGKDVTLLIVAHRLQTIADTDKIVEFGKPSKLLKDERGVFRGLVEESDDRDVLYSLLKSD</sequence>
<feature type="transmembrane region" description="Helical" evidence="10">
    <location>
        <begin position="165"/>
        <end position="184"/>
    </location>
</feature>
<dbReference type="Pfam" id="PF00664">
    <property type="entry name" value="ABC_membrane"/>
    <property type="match status" value="1"/>
</dbReference>
<accession>A0A8E2DNL1</accession>
<keyword evidence="8 10" id="KW-0472">Membrane</keyword>
<evidence type="ECO:0008006" key="15">
    <source>
        <dbReference type="Google" id="ProtNLM"/>
    </source>
</evidence>
<reference evidence="13 14" key="1">
    <citation type="submission" date="2016-07" db="EMBL/GenBank/DDBJ databases">
        <title>Draft genome of the white-rot fungus Obba rivulosa 3A-2.</title>
        <authorList>
            <consortium name="DOE Joint Genome Institute"/>
            <person name="Miettinen O."/>
            <person name="Riley R."/>
            <person name="Acob R."/>
            <person name="Barry K."/>
            <person name="Cullen D."/>
            <person name="De Vries R."/>
            <person name="Hainaut M."/>
            <person name="Hatakka A."/>
            <person name="Henrissat B."/>
            <person name="Hilden K."/>
            <person name="Kuo R."/>
            <person name="Labutti K."/>
            <person name="Lipzen A."/>
            <person name="Makela M.R."/>
            <person name="Sandor L."/>
            <person name="Spatafora J.W."/>
            <person name="Grigoriev I.V."/>
            <person name="Hibbett D.S."/>
        </authorList>
    </citation>
    <scope>NUCLEOTIDE SEQUENCE [LARGE SCALE GENOMIC DNA]</scope>
    <source>
        <strain evidence="13 14">3A-2</strain>
    </source>
</reference>
<feature type="transmembrane region" description="Helical" evidence="10">
    <location>
        <begin position="1079"/>
        <end position="1102"/>
    </location>
</feature>
<feature type="transmembrane region" description="Helical" evidence="10">
    <location>
        <begin position="988"/>
        <end position="1013"/>
    </location>
</feature>
<keyword evidence="3 10" id="KW-0812">Transmembrane</keyword>
<feature type="transmembrane region" description="Helical" evidence="10">
    <location>
        <begin position="575"/>
        <end position="598"/>
    </location>
</feature>
<keyword evidence="6" id="KW-0067">ATP-binding</keyword>
<dbReference type="InterPro" id="IPR050173">
    <property type="entry name" value="ABC_transporter_C-like"/>
</dbReference>
<evidence type="ECO:0000256" key="7">
    <source>
        <dbReference type="ARBA" id="ARBA00022989"/>
    </source>
</evidence>
<keyword evidence="4" id="KW-0677">Repeat</keyword>
<keyword evidence="7 10" id="KW-1133">Transmembrane helix</keyword>
<dbReference type="GO" id="GO:0140359">
    <property type="term" value="F:ABC-type transporter activity"/>
    <property type="evidence" value="ECO:0007669"/>
    <property type="project" value="InterPro"/>
</dbReference>
<evidence type="ECO:0000313" key="14">
    <source>
        <dbReference type="Proteomes" id="UP000250043"/>
    </source>
</evidence>
<evidence type="ECO:0000259" key="12">
    <source>
        <dbReference type="PROSITE" id="PS50929"/>
    </source>
</evidence>
<evidence type="ECO:0000256" key="1">
    <source>
        <dbReference type="ARBA" id="ARBA00004141"/>
    </source>
</evidence>
<dbReference type="EMBL" id="KV722408">
    <property type="protein sequence ID" value="OCH90238.1"/>
    <property type="molecule type" value="Genomic_DNA"/>
</dbReference>
<feature type="region of interest" description="Disordered" evidence="9">
    <location>
        <begin position="386"/>
        <end position="423"/>
    </location>
</feature>
<dbReference type="InterPro" id="IPR011527">
    <property type="entry name" value="ABC1_TM_dom"/>
</dbReference>
<dbReference type="PROSITE" id="PS50893">
    <property type="entry name" value="ABC_TRANSPORTER_2"/>
    <property type="match status" value="2"/>
</dbReference>
<dbReference type="PROSITE" id="PS50929">
    <property type="entry name" value="ABC_TM1F"/>
    <property type="match status" value="1"/>
</dbReference>
<dbReference type="Proteomes" id="UP000250043">
    <property type="component" value="Unassembled WGS sequence"/>
</dbReference>
<evidence type="ECO:0000259" key="11">
    <source>
        <dbReference type="PROSITE" id="PS50893"/>
    </source>
</evidence>
<dbReference type="SMART" id="SM00382">
    <property type="entry name" value="AAA"/>
    <property type="match status" value="2"/>
</dbReference>
<feature type="domain" description="ABC transmembrane type-1" evidence="12">
    <location>
        <begin position="950"/>
        <end position="1229"/>
    </location>
</feature>
<evidence type="ECO:0000256" key="8">
    <source>
        <dbReference type="ARBA" id="ARBA00023136"/>
    </source>
</evidence>
<evidence type="ECO:0000256" key="4">
    <source>
        <dbReference type="ARBA" id="ARBA00022737"/>
    </source>
</evidence>
<dbReference type="FunFam" id="1.20.1560.10:FF:000013">
    <property type="entry name" value="ABC transporter C family member 2"/>
    <property type="match status" value="1"/>
</dbReference>
<keyword evidence="5" id="KW-0547">Nucleotide-binding</keyword>
<dbReference type="GO" id="GO:0016887">
    <property type="term" value="F:ATP hydrolysis activity"/>
    <property type="evidence" value="ECO:0007669"/>
    <property type="project" value="InterPro"/>
</dbReference>
<keyword evidence="2" id="KW-0813">Transport</keyword>
<feature type="transmembrane region" description="Helical" evidence="10">
    <location>
        <begin position="945"/>
        <end position="968"/>
    </location>
</feature>
<feature type="transmembrane region" description="Helical" evidence="10">
    <location>
        <begin position="1205"/>
        <end position="1221"/>
    </location>
</feature>
<dbReference type="GO" id="GO:0016020">
    <property type="term" value="C:membrane"/>
    <property type="evidence" value="ECO:0007669"/>
    <property type="project" value="UniProtKB-SubCell"/>
</dbReference>
<dbReference type="GO" id="GO:0005524">
    <property type="term" value="F:ATP binding"/>
    <property type="evidence" value="ECO:0007669"/>
    <property type="project" value="UniProtKB-KW"/>
</dbReference>
<dbReference type="Gene3D" id="1.20.1560.10">
    <property type="entry name" value="ABC transporter type 1, transmembrane domain"/>
    <property type="match status" value="2"/>
</dbReference>
<comment type="subcellular location">
    <subcellularLocation>
        <location evidence="1">Membrane</location>
        <topology evidence="1">Multi-pass membrane protein</topology>
    </subcellularLocation>
</comment>
<proteinExistence type="predicted"/>
<dbReference type="InterPro" id="IPR003439">
    <property type="entry name" value="ABC_transporter-like_ATP-bd"/>
</dbReference>
<feature type="transmembrane region" description="Helical" evidence="10">
    <location>
        <begin position="6"/>
        <end position="30"/>
    </location>
</feature>
<dbReference type="CDD" id="cd18596">
    <property type="entry name" value="ABC_6TM_VMR1_D1_like"/>
    <property type="match status" value="1"/>
</dbReference>
<feature type="domain" description="ABC transporter" evidence="11">
    <location>
        <begin position="1258"/>
        <end position="1471"/>
    </location>
</feature>
<dbReference type="PANTHER" id="PTHR24223">
    <property type="entry name" value="ATP-BINDING CASSETTE SUB-FAMILY C"/>
    <property type="match status" value="1"/>
</dbReference>
<evidence type="ECO:0000256" key="2">
    <source>
        <dbReference type="ARBA" id="ARBA00022448"/>
    </source>
</evidence>
<evidence type="ECO:0000256" key="9">
    <source>
        <dbReference type="SAM" id="MobiDB-lite"/>
    </source>
</evidence>
<dbReference type="PANTHER" id="PTHR24223:SF356">
    <property type="entry name" value="ATP-BINDING CASSETTE TRANSPORTER ABC4"/>
    <property type="match status" value="1"/>
</dbReference>
<feature type="transmembrane region" description="Helical" evidence="10">
    <location>
        <begin position="1173"/>
        <end position="1193"/>
    </location>
</feature>
<evidence type="ECO:0000256" key="3">
    <source>
        <dbReference type="ARBA" id="ARBA00022692"/>
    </source>
</evidence>
<evidence type="ECO:0000313" key="13">
    <source>
        <dbReference type="EMBL" id="OCH90238.1"/>
    </source>
</evidence>
<dbReference type="Gene3D" id="3.40.50.300">
    <property type="entry name" value="P-loop containing nucleotide triphosphate hydrolases"/>
    <property type="match status" value="2"/>
</dbReference>